<dbReference type="AlphaFoldDB" id="A0AAJ0FFJ6"/>
<dbReference type="InterPro" id="IPR049326">
    <property type="entry name" value="Rhodopsin_dom_fungi"/>
</dbReference>
<feature type="region of interest" description="Disordered" evidence="6">
    <location>
        <begin position="303"/>
        <end position="404"/>
    </location>
</feature>
<reference evidence="9" key="1">
    <citation type="submission" date="2023-06" db="EMBL/GenBank/DDBJ databases">
        <title>Genome-scale phylogeny and comparative genomics of the fungal order Sordariales.</title>
        <authorList>
            <consortium name="Lawrence Berkeley National Laboratory"/>
            <person name="Hensen N."/>
            <person name="Bonometti L."/>
            <person name="Westerberg I."/>
            <person name="Brannstrom I.O."/>
            <person name="Guillou S."/>
            <person name="Cros-Aarteil S."/>
            <person name="Calhoun S."/>
            <person name="Haridas S."/>
            <person name="Kuo A."/>
            <person name="Mondo S."/>
            <person name="Pangilinan J."/>
            <person name="Riley R."/>
            <person name="Labutti K."/>
            <person name="Andreopoulos B."/>
            <person name="Lipzen A."/>
            <person name="Chen C."/>
            <person name="Yanf M."/>
            <person name="Daum C."/>
            <person name="Ng V."/>
            <person name="Clum A."/>
            <person name="Steindorff A."/>
            <person name="Ohm R."/>
            <person name="Martin F."/>
            <person name="Silar P."/>
            <person name="Natvig D."/>
            <person name="Lalanne C."/>
            <person name="Gautier V."/>
            <person name="Ament-Velasquez S.L."/>
            <person name="Kruys A."/>
            <person name="Hutchinson M.I."/>
            <person name="Powell A.J."/>
            <person name="Barry K."/>
            <person name="Miller A.N."/>
            <person name="Grigoriev I.V."/>
            <person name="Debuchy R."/>
            <person name="Gladieux P."/>
            <person name="Thoren M.H."/>
            <person name="Johannesson H."/>
        </authorList>
    </citation>
    <scope>NUCLEOTIDE SEQUENCE</scope>
    <source>
        <strain evidence="9">PSN4</strain>
    </source>
</reference>
<comment type="subcellular location">
    <subcellularLocation>
        <location evidence="1">Membrane</location>
        <topology evidence="1">Multi-pass membrane protein</topology>
    </subcellularLocation>
</comment>
<evidence type="ECO:0000256" key="3">
    <source>
        <dbReference type="ARBA" id="ARBA00022989"/>
    </source>
</evidence>
<dbReference type="EMBL" id="MU839828">
    <property type="protein sequence ID" value="KAK1759959.1"/>
    <property type="molecule type" value="Genomic_DNA"/>
</dbReference>
<dbReference type="PANTHER" id="PTHR33048:SF42">
    <property type="entry name" value="INTEGRAL MEMBRANE PROTEIN"/>
    <property type="match status" value="1"/>
</dbReference>
<dbReference type="GO" id="GO:0016020">
    <property type="term" value="C:membrane"/>
    <property type="evidence" value="ECO:0007669"/>
    <property type="project" value="UniProtKB-SubCell"/>
</dbReference>
<evidence type="ECO:0000313" key="9">
    <source>
        <dbReference type="EMBL" id="KAK1759959.1"/>
    </source>
</evidence>
<evidence type="ECO:0000259" key="8">
    <source>
        <dbReference type="Pfam" id="PF20684"/>
    </source>
</evidence>
<feature type="transmembrane region" description="Helical" evidence="7">
    <location>
        <begin position="269"/>
        <end position="292"/>
    </location>
</feature>
<dbReference type="Proteomes" id="UP001239445">
    <property type="component" value="Unassembled WGS sequence"/>
</dbReference>
<comment type="similarity">
    <text evidence="5">Belongs to the SAT4 family.</text>
</comment>
<comment type="caution">
    <text evidence="9">The sequence shown here is derived from an EMBL/GenBank/DDBJ whole genome shotgun (WGS) entry which is preliminary data.</text>
</comment>
<feature type="transmembrane region" description="Helical" evidence="7">
    <location>
        <begin position="73"/>
        <end position="98"/>
    </location>
</feature>
<feature type="transmembrane region" description="Helical" evidence="7">
    <location>
        <begin position="231"/>
        <end position="249"/>
    </location>
</feature>
<name>A0AAJ0FFJ6_9PEZI</name>
<keyword evidence="4 7" id="KW-0472">Membrane</keyword>
<sequence length="404" mass="44061">MADPNASPGGPDRPEQFVPGATPTPDQLASLPHDNQRAKMNAVPWTFSALATLFLALRLWAKLRRRKKLWWDDYILIAAWMCLMVETSILSAMVGLGFGGHIWDFPFQNINQLLLYINVAGSFSPTAAIWSKTSFAVTLLRVTEGRIKAFIWFLIISGNIFLGLTGLFLWVQCTPVQKSWDVSVPGTCWAPEVLMKYNIFSGAYSAAMDIVLALLPWTIIWTLTMRKMEKIGVAIGMSMGIVAGIIGIVKTAKFPAMLSPDFADSVDLWVWGNVESALTIVAASIPVLRGLVYSDKRGRPPYHGSLNAISSTTAGGPPTNPTRAPWRGGQGTLATFDSKDMVMEEEDTEGGSPSSLENGSRSRGSGSDDSLFRNLNDAANQQSRGEIQPTGTRTASPLRDCEKQ</sequence>
<keyword evidence="10" id="KW-1185">Reference proteome</keyword>
<evidence type="ECO:0000256" key="6">
    <source>
        <dbReference type="SAM" id="MobiDB-lite"/>
    </source>
</evidence>
<gene>
    <name evidence="9" type="ORF">QBC47DRAFT_338477</name>
</gene>
<evidence type="ECO:0000256" key="7">
    <source>
        <dbReference type="SAM" id="Phobius"/>
    </source>
</evidence>
<evidence type="ECO:0000256" key="4">
    <source>
        <dbReference type="ARBA" id="ARBA00023136"/>
    </source>
</evidence>
<protein>
    <recommendedName>
        <fullName evidence="8">Rhodopsin domain-containing protein</fullName>
    </recommendedName>
</protein>
<keyword evidence="3 7" id="KW-1133">Transmembrane helix</keyword>
<keyword evidence="2 7" id="KW-0812">Transmembrane</keyword>
<feature type="region of interest" description="Disordered" evidence="6">
    <location>
        <begin position="1"/>
        <end position="32"/>
    </location>
</feature>
<evidence type="ECO:0000313" key="10">
    <source>
        <dbReference type="Proteomes" id="UP001239445"/>
    </source>
</evidence>
<feature type="transmembrane region" description="Helical" evidence="7">
    <location>
        <begin position="110"/>
        <end position="130"/>
    </location>
</feature>
<evidence type="ECO:0000256" key="5">
    <source>
        <dbReference type="ARBA" id="ARBA00038359"/>
    </source>
</evidence>
<organism evidence="9 10">
    <name type="scientific">Echria macrotheca</name>
    <dbReference type="NCBI Taxonomy" id="438768"/>
    <lineage>
        <taxon>Eukaryota</taxon>
        <taxon>Fungi</taxon>
        <taxon>Dikarya</taxon>
        <taxon>Ascomycota</taxon>
        <taxon>Pezizomycotina</taxon>
        <taxon>Sordariomycetes</taxon>
        <taxon>Sordariomycetidae</taxon>
        <taxon>Sordariales</taxon>
        <taxon>Schizotheciaceae</taxon>
        <taxon>Echria</taxon>
    </lineage>
</organism>
<dbReference type="Pfam" id="PF20684">
    <property type="entry name" value="Fung_rhodopsin"/>
    <property type="match status" value="1"/>
</dbReference>
<feature type="compositionally biased region" description="Polar residues" evidence="6">
    <location>
        <begin position="377"/>
        <end position="395"/>
    </location>
</feature>
<evidence type="ECO:0000256" key="1">
    <source>
        <dbReference type="ARBA" id="ARBA00004141"/>
    </source>
</evidence>
<feature type="transmembrane region" description="Helical" evidence="7">
    <location>
        <begin position="150"/>
        <end position="171"/>
    </location>
</feature>
<evidence type="ECO:0000256" key="2">
    <source>
        <dbReference type="ARBA" id="ARBA00022692"/>
    </source>
</evidence>
<proteinExistence type="inferred from homology"/>
<accession>A0AAJ0FFJ6</accession>
<feature type="domain" description="Rhodopsin" evidence="8">
    <location>
        <begin position="57"/>
        <end position="292"/>
    </location>
</feature>
<dbReference type="InterPro" id="IPR052337">
    <property type="entry name" value="SAT4-like"/>
</dbReference>
<dbReference type="PANTHER" id="PTHR33048">
    <property type="entry name" value="PTH11-LIKE INTEGRAL MEMBRANE PROTEIN (AFU_ORTHOLOGUE AFUA_5G11245)"/>
    <property type="match status" value="1"/>
</dbReference>
<feature type="transmembrane region" description="Helical" evidence="7">
    <location>
        <begin position="42"/>
        <end position="61"/>
    </location>
</feature>
<feature type="compositionally biased region" description="Low complexity" evidence="6">
    <location>
        <begin position="359"/>
        <end position="369"/>
    </location>
</feature>
<feature type="transmembrane region" description="Helical" evidence="7">
    <location>
        <begin position="203"/>
        <end position="224"/>
    </location>
</feature>